<dbReference type="Proteomes" id="UP000007347">
    <property type="component" value="Chromosome"/>
</dbReference>
<protein>
    <submittedName>
        <fullName evidence="1">Uncharacterized protein</fullName>
    </submittedName>
</protein>
<evidence type="ECO:0000313" key="1">
    <source>
        <dbReference type="EMBL" id="CCK79568.1"/>
    </source>
</evidence>
<reference evidence="1 2" key="1">
    <citation type="journal article" date="2013" name="Environ. Microbiol.">
        <title>Complete genome, catabolic sub-proteomes and key-metabolites of Desulfobacula toluolica Tol2, a marine, aromatic compound-degrading, sulfate-reducing bacterium.</title>
        <authorList>
            <person name="Wohlbrand L."/>
            <person name="Jacob J.H."/>
            <person name="Kube M."/>
            <person name="Mussmann M."/>
            <person name="Jarling R."/>
            <person name="Beck A."/>
            <person name="Amann R."/>
            <person name="Wilkes H."/>
            <person name="Reinhardt R."/>
            <person name="Rabus R."/>
        </authorList>
    </citation>
    <scope>NUCLEOTIDE SEQUENCE [LARGE SCALE GENOMIC DNA]</scope>
    <source>
        <strain evidence="2">DSM 7467 / Tol2</strain>
    </source>
</reference>
<evidence type="ECO:0000313" key="2">
    <source>
        <dbReference type="Proteomes" id="UP000007347"/>
    </source>
</evidence>
<organism evidence="1 2">
    <name type="scientific">Desulfobacula toluolica (strain DSM 7467 / Tol2)</name>
    <dbReference type="NCBI Taxonomy" id="651182"/>
    <lineage>
        <taxon>Bacteria</taxon>
        <taxon>Pseudomonadati</taxon>
        <taxon>Thermodesulfobacteriota</taxon>
        <taxon>Desulfobacteria</taxon>
        <taxon>Desulfobacterales</taxon>
        <taxon>Desulfobacteraceae</taxon>
        <taxon>Desulfobacula</taxon>
    </lineage>
</organism>
<proteinExistence type="predicted"/>
<name>K0NIH5_DESTT</name>
<dbReference type="HOGENOM" id="CLU_3288565_0_0_7"/>
<dbReference type="KEGG" id="dto:TOL2_C14050"/>
<keyword evidence="2" id="KW-1185">Reference proteome</keyword>
<gene>
    <name evidence="1" type="ordered locus">TOL2_C14050</name>
</gene>
<accession>K0NIH5</accession>
<sequence>MAQPSCFFCQTLIFKKIGACQHFKPGQICPKLVRTEEEIY</sequence>
<dbReference type="EMBL" id="FO203503">
    <property type="protein sequence ID" value="CCK79568.1"/>
    <property type="molecule type" value="Genomic_DNA"/>
</dbReference>
<dbReference type="AlphaFoldDB" id="K0NIH5"/>